<accession>A0ABY5ZQA2</accession>
<evidence type="ECO:0000256" key="2">
    <source>
        <dbReference type="ARBA" id="ARBA00022475"/>
    </source>
</evidence>
<dbReference type="Proteomes" id="UP001060414">
    <property type="component" value="Chromosome"/>
</dbReference>
<feature type="transmembrane region" description="Helical" evidence="6">
    <location>
        <begin position="772"/>
        <end position="794"/>
    </location>
</feature>
<evidence type="ECO:0000259" key="7">
    <source>
        <dbReference type="Pfam" id="PF02687"/>
    </source>
</evidence>
<evidence type="ECO:0000256" key="1">
    <source>
        <dbReference type="ARBA" id="ARBA00004651"/>
    </source>
</evidence>
<name>A0ABY5ZQA2_9BACT</name>
<feature type="transmembrane region" description="Helical" evidence="6">
    <location>
        <begin position="477"/>
        <end position="501"/>
    </location>
</feature>
<protein>
    <submittedName>
        <fullName evidence="8">FtsX-like permease family protein</fullName>
    </submittedName>
</protein>
<dbReference type="EMBL" id="CP092109">
    <property type="protein sequence ID" value="UWZ80669.1"/>
    <property type="molecule type" value="Genomic_DNA"/>
</dbReference>
<keyword evidence="3 6" id="KW-0812">Transmembrane</keyword>
<evidence type="ECO:0000256" key="4">
    <source>
        <dbReference type="ARBA" id="ARBA00022989"/>
    </source>
</evidence>
<dbReference type="InterPro" id="IPR038766">
    <property type="entry name" value="Membrane_comp_ABC_pdt"/>
</dbReference>
<gene>
    <name evidence="8" type="ORF">L9S41_04530</name>
</gene>
<feature type="transmembrane region" description="Helical" evidence="6">
    <location>
        <begin position="719"/>
        <end position="740"/>
    </location>
</feature>
<feature type="transmembrane region" description="Helical" evidence="6">
    <location>
        <begin position="310"/>
        <end position="340"/>
    </location>
</feature>
<keyword evidence="9" id="KW-1185">Reference proteome</keyword>
<evidence type="ECO:0000313" key="9">
    <source>
        <dbReference type="Proteomes" id="UP001060414"/>
    </source>
</evidence>
<reference evidence="8" key="1">
    <citation type="journal article" date="2022" name="Environ. Microbiol.">
        <title>Geoalkalibacter halelectricus SAP #1 sp. nov. possessing extracellular electron transfer and mineral#reducing capabilities from a haloalkaline environment.</title>
        <authorList>
            <person name="Yadav S."/>
            <person name="Singh R."/>
            <person name="Sundharam S.S."/>
            <person name="Chaudhary S."/>
            <person name="Krishnamurthi S."/>
            <person name="Patil S.A."/>
        </authorList>
    </citation>
    <scope>NUCLEOTIDE SEQUENCE</scope>
    <source>
        <strain evidence="8">SAP-1</strain>
    </source>
</reference>
<evidence type="ECO:0000256" key="6">
    <source>
        <dbReference type="SAM" id="Phobius"/>
    </source>
</evidence>
<dbReference type="InterPro" id="IPR003838">
    <property type="entry name" value="ABC3_permease_C"/>
</dbReference>
<proteinExistence type="predicted"/>
<evidence type="ECO:0000256" key="3">
    <source>
        <dbReference type="ARBA" id="ARBA00022692"/>
    </source>
</evidence>
<dbReference type="PANTHER" id="PTHR30287">
    <property type="entry name" value="MEMBRANE COMPONENT OF PREDICTED ABC SUPERFAMILY METABOLITE UPTAKE TRANSPORTER"/>
    <property type="match status" value="1"/>
</dbReference>
<feature type="transmembrane region" description="Helical" evidence="6">
    <location>
        <begin position="21"/>
        <end position="40"/>
    </location>
</feature>
<sequence>MKEPALLPQAWRLARRELRGGLHGFGVFLACLFLGVFAISSVGSIAASARAGLLADARALLGGDIEARLTHREIDADQRTFLEARGPLSQVVEMRAMARAPATEQRLLVELKAVDELYPLYGDLEIAPRASVAQALAPDDTGVHGALAESALLQRLDIQVGDRVRLGDAEVRISGVLVREPDRTLGAFTLGPRLLVSRAALTETGLLQPGSLVTFGYRLRLPADTVAEQVRAELREAFPDAGWRLRTWREAEPRVRDLIDRMSLNLSLVGLCALLVGGLGVAGAVRGYLGGKVFHIGAMKCVGAPGRVIFTGYLLQVLILGAVGATAGLAAGACVPWVAVRFFGEILPVPLQLGFHPLPLFTSALFGLLIALVFSLKALGVARRVPASVLFRGYAETSRLSPGAGIWCAIAFSAAGLALLTLLTSPDRRLALWFILGALACFAIFRGLSALIIVLARRAPRPSQPSLRLALANIHRRGSPAGSAVFSLGLGLTSLVIVVLVQTSLNRLVDETVPEEAPAFFFMDIQNEQVAAFEEALAEVAGVTRSERYPTLRGRITAIDGVPVAQARIAPEVRWAVRGDRFLSYSAEPTESAEVVAGNWWPSDYRGPPLLSLTTDVAEGFGVGVGDTLTVNVLGREITAEIANLRRVDWSTLDLNFALLFAPGTLEGAPHTHIATVYIAAEEETALLRAITDRFPNVSAIGTRDVLANVARTIERIGLVFQAVAAVALVTGFLVLAGALSADQHRRIHDAVIFKVCGATRRDILSAFAAEFLLLGLAAAAISALVGGLAAWGILEGLMNTPFHLSKTTVAMTLGLGLILTLILGLAGTWKALGQKPAVYLRED</sequence>
<keyword evidence="4 6" id="KW-1133">Transmembrane helix</keyword>
<dbReference type="Pfam" id="PF02687">
    <property type="entry name" value="FtsX"/>
    <property type="match status" value="2"/>
</dbReference>
<dbReference type="PANTHER" id="PTHR30287:SF1">
    <property type="entry name" value="INNER MEMBRANE PROTEIN"/>
    <property type="match status" value="1"/>
</dbReference>
<feature type="transmembrane region" description="Helical" evidence="6">
    <location>
        <begin position="360"/>
        <end position="382"/>
    </location>
</feature>
<keyword evidence="2" id="KW-1003">Cell membrane</keyword>
<evidence type="ECO:0000256" key="5">
    <source>
        <dbReference type="ARBA" id="ARBA00023136"/>
    </source>
</evidence>
<feature type="domain" description="ABC3 transporter permease C-terminal" evidence="7">
    <location>
        <begin position="268"/>
        <end position="383"/>
    </location>
</feature>
<dbReference type="RefSeq" id="WP_260749029.1">
    <property type="nucleotide sequence ID" value="NZ_CP092109.1"/>
</dbReference>
<feature type="transmembrane region" description="Helical" evidence="6">
    <location>
        <begin position="430"/>
        <end position="456"/>
    </location>
</feature>
<feature type="transmembrane region" description="Helical" evidence="6">
    <location>
        <begin position="814"/>
        <end position="833"/>
    </location>
</feature>
<comment type="subcellular location">
    <subcellularLocation>
        <location evidence="1">Cell membrane</location>
        <topology evidence="1">Multi-pass membrane protein</topology>
    </subcellularLocation>
</comment>
<evidence type="ECO:0000313" key="8">
    <source>
        <dbReference type="EMBL" id="UWZ80669.1"/>
    </source>
</evidence>
<feature type="transmembrane region" description="Helical" evidence="6">
    <location>
        <begin position="266"/>
        <end position="289"/>
    </location>
</feature>
<keyword evidence="5 6" id="KW-0472">Membrane</keyword>
<organism evidence="8 9">
    <name type="scientific">Geoalkalibacter halelectricus</name>
    <dbReference type="NCBI Taxonomy" id="2847045"/>
    <lineage>
        <taxon>Bacteria</taxon>
        <taxon>Pseudomonadati</taxon>
        <taxon>Thermodesulfobacteriota</taxon>
        <taxon>Desulfuromonadia</taxon>
        <taxon>Desulfuromonadales</taxon>
        <taxon>Geoalkalibacteraceae</taxon>
        <taxon>Geoalkalibacter</taxon>
    </lineage>
</organism>
<feature type="domain" description="ABC3 transporter permease C-terminal" evidence="7">
    <location>
        <begin position="724"/>
        <end position="837"/>
    </location>
</feature>
<feature type="transmembrane region" description="Helical" evidence="6">
    <location>
        <begin position="403"/>
        <end position="424"/>
    </location>
</feature>
<dbReference type="PROSITE" id="PS51257">
    <property type="entry name" value="PROKAR_LIPOPROTEIN"/>
    <property type="match status" value="1"/>
</dbReference>